<dbReference type="EMBL" id="KZ679126">
    <property type="protein sequence ID" value="PTB81808.1"/>
    <property type="molecule type" value="Genomic_DNA"/>
</dbReference>
<evidence type="ECO:0000313" key="2">
    <source>
        <dbReference type="Proteomes" id="UP000240760"/>
    </source>
</evidence>
<dbReference type="Proteomes" id="UP000240760">
    <property type="component" value="Unassembled WGS sequence"/>
</dbReference>
<gene>
    <name evidence="1" type="ORF">M440DRAFT_92950</name>
</gene>
<keyword evidence="2" id="KW-1185">Reference proteome</keyword>
<sequence>MLHKAWTLSPSFTEIPTVLVLLPASQPYYSQPPPYHPWLICPQGGQAAGPRPVASTASDRNRDAFVRHRDVRAGGAVGRADCSTMGCHWLAGCRPGEQQRVRERREGRGRRGKLHLRMYDGSKISSICPCPVPESE</sequence>
<proteinExistence type="predicted"/>
<evidence type="ECO:0000313" key="1">
    <source>
        <dbReference type="EMBL" id="PTB81808.1"/>
    </source>
</evidence>
<accession>A0A2T4CJX3</accession>
<reference evidence="1 2" key="1">
    <citation type="submission" date="2016-07" db="EMBL/GenBank/DDBJ databases">
        <title>Multiple horizontal gene transfer events from other fungi enriched the ability of initially mycotrophic Trichoderma (Ascomycota) to feed on dead plant biomass.</title>
        <authorList>
            <consortium name="DOE Joint Genome Institute"/>
            <person name="Aerts A."/>
            <person name="Atanasova L."/>
            <person name="Chenthamara K."/>
            <person name="Zhang J."/>
            <person name="Grujic M."/>
            <person name="Henrissat B."/>
            <person name="Kuo A."/>
            <person name="Salamov A."/>
            <person name="Lipzen A."/>
            <person name="Labutti K."/>
            <person name="Barry K."/>
            <person name="Miao Y."/>
            <person name="Rahimi M.J."/>
            <person name="Shen Q."/>
            <person name="Grigoriev I.V."/>
            <person name="Kubicek C.P."/>
            <person name="Druzhinina I.S."/>
        </authorList>
    </citation>
    <scope>NUCLEOTIDE SEQUENCE [LARGE SCALE GENOMIC DNA]</scope>
    <source>
        <strain evidence="1 2">ATCC 18648</strain>
    </source>
</reference>
<organism evidence="1 2">
    <name type="scientific">Trichoderma longibrachiatum ATCC 18648</name>
    <dbReference type="NCBI Taxonomy" id="983965"/>
    <lineage>
        <taxon>Eukaryota</taxon>
        <taxon>Fungi</taxon>
        <taxon>Dikarya</taxon>
        <taxon>Ascomycota</taxon>
        <taxon>Pezizomycotina</taxon>
        <taxon>Sordariomycetes</taxon>
        <taxon>Hypocreomycetidae</taxon>
        <taxon>Hypocreales</taxon>
        <taxon>Hypocreaceae</taxon>
        <taxon>Trichoderma</taxon>
    </lineage>
</organism>
<dbReference type="AlphaFoldDB" id="A0A2T4CJX3"/>
<name>A0A2T4CJX3_TRILO</name>
<protein>
    <submittedName>
        <fullName evidence="1">Uncharacterized protein</fullName>
    </submittedName>
</protein>